<proteinExistence type="predicted"/>
<organism evidence="5 6">
    <name type="scientific">Cyphellophora europaea (strain CBS 101466)</name>
    <name type="common">Phialophora europaea</name>
    <dbReference type="NCBI Taxonomy" id="1220924"/>
    <lineage>
        <taxon>Eukaryota</taxon>
        <taxon>Fungi</taxon>
        <taxon>Dikarya</taxon>
        <taxon>Ascomycota</taxon>
        <taxon>Pezizomycotina</taxon>
        <taxon>Eurotiomycetes</taxon>
        <taxon>Chaetothyriomycetidae</taxon>
        <taxon>Chaetothyriales</taxon>
        <taxon>Cyphellophoraceae</taxon>
        <taxon>Cyphellophora</taxon>
    </lineage>
</organism>
<dbReference type="OrthoDB" id="5795902at2759"/>
<sequence length="712" mass="79911">MSTINEIRWKTDELDVLLTIGDDQVVRLRSILPHGEAVEKHSSPYFSDPSIPLHQVRLVGEGNLKHRTARSLIQSYVTLRLKYQSHKESTEDDAKVLEVTSHDDESKITVTARLVVFAGIPLLRSTTSVKNEGNSDVVLTQASSLTVGGLTARTRKWWQDWVIALPTNSWFREAQWKEQSLPDVGVDDFGVVDLPDGHVTTHASYSVSSHGSFSTGTYLPLGALKRKDGKETWLWSIENNGSWRWEIGDYLDSVYVSATGPTNHDHAWKEKLAPGQSFNSAPSTMVHVLDDYQSAFEILTQYRRRIRRKHKDNLNLPIIFNDYMNCLMGDPDENKIKSLLEAVLKTGAEYFVIDCGWYADDSNWWDDVGEWEPSKKRFPSGFKELLNHIKSKGLVPGLWLEPEVVGVRSVVAKQLPEEAFFQENGQRVVEKGRFQLDFRHPAVIERMDKIVDKLVLEYGAGYFKFDYNIDVIQGTDVDTFSPGAAALGHNRAYLQWVNGLFDRHPDLVIESCSSGAQRMEYAMLATHSLQSTSDQQDPVRYAAIAAAIPTAVTPEQGATWAYPQNNWSDEINAMTVVNSLLGRIHLSGTLDRLSDDQMALIRDGMDVYKTIRSDIKDGIPFWPLGLPHWHSEWLALGLATPSNGILLAVWRRGGGADTVALPIAELKGQAGVKVELLYPSKFQADFGWMENEGALSLRLESETAARLFRLGV</sequence>
<keyword evidence="6" id="KW-1185">Reference proteome</keyword>
<comment type="catalytic activity">
    <reaction evidence="1">
        <text>Hydrolysis of terminal, non-reducing alpha-D-galactose residues in alpha-D-galactosides, including galactose oligosaccharides, galactomannans and galactolipids.</text>
        <dbReference type="EC" id="3.2.1.22"/>
    </reaction>
</comment>
<dbReference type="GeneID" id="19977037"/>
<dbReference type="InterPro" id="IPR013785">
    <property type="entry name" value="Aldolase_TIM"/>
</dbReference>
<dbReference type="STRING" id="1220924.W2S9W8"/>
<dbReference type="Gene3D" id="2.70.98.60">
    <property type="entry name" value="alpha-galactosidase from lactobacil brevis"/>
    <property type="match status" value="1"/>
</dbReference>
<evidence type="ECO:0000256" key="3">
    <source>
        <dbReference type="ARBA" id="ARBA00022801"/>
    </source>
</evidence>
<dbReference type="CDD" id="cd14791">
    <property type="entry name" value="GH36"/>
    <property type="match status" value="1"/>
</dbReference>
<dbReference type="PANTHER" id="PTHR43053:SF3">
    <property type="entry name" value="ALPHA-GALACTOSIDASE C-RELATED"/>
    <property type="match status" value="1"/>
</dbReference>
<dbReference type="VEuPathDB" id="FungiDB:HMPREF1541_09698"/>
<name>W2S9W8_CYPE1</name>
<protein>
    <recommendedName>
        <fullName evidence="2">alpha-galactosidase</fullName>
        <ecNumber evidence="2">3.2.1.22</ecNumber>
    </recommendedName>
</protein>
<dbReference type="PANTHER" id="PTHR43053">
    <property type="entry name" value="GLYCOSIDASE FAMILY 31"/>
    <property type="match status" value="1"/>
</dbReference>
<dbReference type="SUPFAM" id="SSF51445">
    <property type="entry name" value="(Trans)glycosidases"/>
    <property type="match status" value="1"/>
</dbReference>
<keyword evidence="4" id="KW-0326">Glycosidase</keyword>
<dbReference type="GO" id="GO:0004557">
    <property type="term" value="F:alpha-galactosidase activity"/>
    <property type="evidence" value="ECO:0007669"/>
    <property type="project" value="UniProtKB-EC"/>
</dbReference>
<dbReference type="Proteomes" id="UP000030752">
    <property type="component" value="Unassembled WGS sequence"/>
</dbReference>
<reference evidence="5 6" key="1">
    <citation type="submission" date="2013-03" db="EMBL/GenBank/DDBJ databases">
        <title>The Genome Sequence of Phialophora europaea CBS 101466.</title>
        <authorList>
            <consortium name="The Broad Institute Genomics Platform"/>
            <person name="Cuomo C."/>
            <person name="de Hoog S."/>
            <person name="Gorbushina A."/>
            <person name="Walker B."/>
            <person name="Young S.K."/>
            <person name="Zeng Q."/>
            <person name="Gargeya S."/>
            <person name="Fitzgerald M."/>
            <person name="Haas B."/>
            <person name="Abouelleil A."/>
            <person name="Allen A.W."/>
            <person name="Alvarado L."/>
            <person name="Arachchi H.M."/>
            <person name="Berlin A.M."/>
            <person name="Chapman S.B."/>
            <person name="Gainer-Dewar J."/>
            <person name="Goldberg J."/>
            <person name="Griggs A."/>
            <person name="Gujja S."/>
            <person name="Hansen M."/>
            <person name="Howarth C."/>
            <person name="Imamovic A."/>
            <person name="Ireland A."/>
            <person name="Larimer J."/>
            <person name="McCowan C."/>
            <person name="Murphy C."/>
            <person name="Pearson M."/>
            <person name="Poon T.W."/>
            <person name="Priest M."/>
            <person name="Roberts A."/>
            <person name="Saif S."/>
            <person name="Shea T."/>
            <person name="Sisk P."/>
            <person name="Sykes S."/>
            <person name="Wortman J."/>
            <person name="Nusbaum C."/>
            <person name="Birren B."/>
        </authorList>
    </citation>
    <scope>NUCLEOTIDE SEQUENCE [LARGE SCALE GENOMIC DNA]</scope>
    <source>
        <strain evidence="5 6">CBS 101466</strain>
    </source>
</reference>
<dbReference type="Pfam" id="PF02065">
    <property type="entry name" value="Melibiase"/>
    <property type="match status" value="1"/>
</dbReference>
<dbReference type="InterPro" id="IPR017853">
    <property type="entry name" value="GH"/>
</dbReference>
<evidence type="ECO:0000313" key="6">
    <source>
        <dbReference type="Proteomes" id="UP000030752"/>
    </source>
</evidence>
<dbReference type="HOGENOM" id="CLU_018331_0_0_1"/>
<dbReference type="RefSeq" id="XP_008712593.1">
    <property type="nucleotide sequence ID" value="XM_008714371.1"/>
</dbReference>
<dbReference type="AlphaFoldDB" id="W2S9W8"/>
<gene>
    <name evidence="5" type="ORF">HMPREF1541_09698</name>
</gene>
<dbReference type="GO" id="GO:0016052">
    <property type="term" value="P:carbohydrate catabolic process"/>
    <property type="evidence" value="ECO:0007669"/>
    <property type="project" value="InterPro"/>
</dbReference>
<dbReference type="Gene3D" id="3.20.20.70">
    <property type="entry name" value="Aldolase class I"/>
    <property type="match status" value="1"/>
</dbReference>
<dbReference type="PRINTS" id="PR00743">
    <property type="entry name" value="GLHYDRLASE36"/>
</dbReference>
<evidence type="ECO:0000256" key="1">
    <source>
        <dbReference type="ARBA" id="ARBA00001255"/>
    </source>
</evidence>
<dbReference type="InterPro" id="IPR050985">
    <property type="entry name" value="Alpha-glycosidase_related"/>
</dbReference>
<keyword evidence="3" id="KW-0378">Hydrolase</keyword>
<dbReference type="EMBL" id="KB822713">
    <property type="protein sequence ID" value="ETN44823.1"/>
    <property type="molecule type" value="Genomic_DNA"/>
</dbReference>
<dbReference type="InterPro" id="IPR002252">
    <property type="entry name" value="Glyco_hydro_36"/>
</dbReference>
<evidence type="ECO:0000256" key="4">
    <source>
        <dbReference type="ARBA" id="ARBA00023295"/>
    </source>
</evidence>
<dbReference type="InParanoid" id="W2S9W8"/>
<evidence type="ECO:0000256" key="2">
    <source>
        <dbReference type="ARBA" id="ARBA00012755"/>
    </source>
</evidence>
<accession>W2S9W8</accession>
<dbReference type="InterPro" id="IPR038417">
    <property type="entry name" value="Alpga-gal_N_sf"/>
</dbReference>
<evidence type="ECO:0000313" key="5">
    <source>
        <dbReference type="EMBL" id="ETN44823.1"/>
    </source>
</evidence>
<dbReference type="eggNOG" id="ENOG502RS2Y">
    <property type="taxonomic scope" value="Eukaryota"/>
</dbReference>
<dbReference type="EC" id="3.2.1.22" evidence="2"/>